<dbReference type="AlphaFoldDB" id="A0A4Z2IEZ9"/>
<dbReference type="EMBL" id="SRLO01000093">
    <property type="protein sequence ID" value="TNN76460.1"/>
    <property type="molecule type" value="Genomic_DNA"/>
</dbReference>
<accession>A0A4Z2IEZ9</accession>
<reference evidence="2 3" key="1">
    <citation type="submission" date="2019-03" db="EMBL/GenBank/DDBJ databases">
        <title>First draft genome of Liparis tanakae, snailfish: a comprehensive survey of snailfish specific genes.</title>
        <authorList>
            <person name="Kim W."/>
            <person name="Song I."/>
            <person name="Jeong J.-H."/>
            <person name="Kim D."/>
            <person name="Kim S."/>
            <person name="Ryu S."/>
            <person name="Song J.Y."/>
            <person name="Lee S.K."/>
        </authorList>
    </citation>
    <scope>NUCLEOTIDE SEQUENCE [LARGE SCALE GENOMIC DNA]</scope>
    <source>
        <tissue evidence="2">Muscle</tissue>
    </source>
</reference>
<dbReference type="Proteomes" id="UP000314294">
    <property type="component" value="Unassembled WGS sequence"/>
</dbReference>
<feature type="compositionally biased region" description="Polar residues" evidence="1">
    <location>
        <begin position="59"/>
        <end position="71"/>
    </location>
</feature>
<name>A0A4Z2IEZ9_9TELE</name>
<comment type="caution">
    <text evidence="2">The sequence shown here is derived from an EMBL/GenBank/DDBJ whole genome shotgun (WGS) entry which is preliminary data.</text>
</comment>
<sequence>MNTYILVPVTAVQPASLILFIAVNFKEFPVTVETLNSLKEWMAVNLEVHLEGDALTKGRPNNTRPHSTMLANPTALEKPWVPTGSAMVSKMA</sequence>
<organism evidence="2 3">
    <name type="scientific">Liparis tanakae</name>
    <name type="common">Tanaka's snailfish</name>
    <dbReference type="NCBI Taxonomy" id="230148"/>
    <lineage>
        <taxon>Eukaryota</taxon>
        <taxon>Metazoa</taxon>
        <taxon>Chordata</taxon>
        <taxon>Craniata</taxon>
        <taxon>Vertebrata</taxon>
        <taxon>Euteleostomi</taxon>
        <taxon>Actinopterygii</taxon>
        <taxon>Neopterygii</taxon>
        <taxon>Teleostei</taxon>
        <taxon>Neoteleostei</taxon>
        <taxon>Acanthomorphata</taxon>
        <taxon>Eupercaria</taxon>
        <taxon>Perciformes</taxon>
        <taxon>Cottioidei</taxon>
        <taxon>Cottales</taxon>
        <taxon>Liparidae</taxon>
        <taxon>Liparis</taxon>
    </lineage>
</organism>
<feature type="region of interest" description="Disordered" evidence="1">
    <location>
        <begin position="55"/>
        <end position="74"/>
    </location>
</feature>
<evidence type="ECO:0000313" key="2">
    <source>
        <dbReference type="EMBL" id="TNN76460.1"/>
    </source>
</evidence>
<evidence type="ECO:0000313" key="3">
    <source>
        <dbReference type="Proteomes" id="UP000314294"/>
    </source>
</evidence>
<keyword evidence="3" id="KW-1185">Reference proteome</keyword>
<protein>
    <submittedName>
        <fullName evidence="2">Uncharacterized protein</fullName>
    </submittedName>
</protein>
<evidence type="ECO:0000256" key="1">
    <source>
        <dbReference type="SAM" id="MobiDB-lite"/>
    </source>
</evidence>
<gene>
    <name evidence="2" type="ORF">EYF80_013325</name>
</gene>
<proteinExistence type="predicted"/>